<feature type="region of interest" description="Disordered" evidence="1">
    <location>
        <begin position="26"/>
        <end position="63"/>
    </location>
</feature>
<dbReference type="Pfam" id="PF12051">
    <property type="entry name" value="DUF3533"/>
    <property type="match status" value="1"/>
</dbReference>
<dbReference type="InterPro" id="IPR022703">
    <property type="entry name" value="DUF3533"/>
</dbReference>
<feature type="transmembrane region" description="Helical" evidence="2">
    <location>
        <begin position="425"/>
        <end position="445"/>
    </location>
</feature>
<keyword evidence="2" id="KW-0812">Transmembrane</keyword>
<dbReference type="AlphaFoldDB" id="A0A1G4J3Z4"/>
<feature type="transmembrane region" description="Helical" evidence="2">
    <location>
        <begin position="90"/>
        <end position="111"/>
    </location>
</feature>
<evidence type="ECO:0000259" key="3">
    <source>
        <dbReference type="Pfam" id="PF12051"/>
    </source>
</evidence>
<reference evidence="5" key="1">
    <citation type="submission" date="2016-03" db="EMBL/GenBank/DDBJ databases">
        <authorList>
            <person name="Devillers Hugo."/>
        </authorList>
    </citation>
    <scope>NUCLEOTIDE SEQUENCE [LARGE SCALE GENOMIC DNA]</scope>
</reference>
<keyword evidence="5" id="KW-1185">Reference proteome</keyword>
<organism evidence="4 5">
    <name type="scientific">Lachancea meyersii CBS 8951</name>
    <dbReference type="NCBI Taxonomy" id="1266667"/>
    <lineage>
        <taxon>Eukaryota</taxon>
        <taxon>Fungi</taxon>
        <taxon>Dikarya</taxon>
        <taxon>Ascomycota</taxon>
        <taxon>Saccharomycotina</taxon>
        <taxon>Saccharomycetes</taxon>
        <taxon>Saccharomycetales</taxon>
        <taxon>Saccharomycetaceae</taxon>
        <taxon>Lachancea</taxon>
    </lineage>
</organism>
<protein>
    <submittedName>
        <fullName evidence="4">LAME_0C09054g1_1</fullName>
    </submittedName>
</protein>
<accession>A0A1G4J3Z4</accession>
<evidence type="ECO:0000256" key="1">
    <source>
        <dbReference type="SAM" id="MobiDB-lite"/>
    </source>
</evidence>
<feature type="transmembrane region" description="Helical" evidence="2">
    <location>
        <begin position="366"/>
        <end position="385"/>
    </location>
</feature>
<gene>
    <name evidence="4" type="ORF">LAME_0C09054G</name>
</gene>
<feature type="compositionally biased region" description="Polar residues" evidence="1">
    <location>
        <begin position="33"/>
        <end position="58"/>
    </location>
</feature>
<feature type="transmembrane region" description="Helical" evidence="2">
    <location>
        <begin position="333"/>
        <end position="354"/>
    </location>
</feature>
<evidence type="ECO:0000256" key="2">
    <source>
        <dbReference type="SAM" id="Phobius"/>
    </source>
</evidence>
<dbReference type="GO" id="GO:0016020">
    <property type="term" value="C:membrane"/>
    <property type="evidence" value="ECO:0007669"/>
    <property type="project" value="TreeGrafter"/>
</dbReference>
<dbReference type="Proteomes" id="UP000191144">
    <property type="component" value="Chromosome C"/>
</dbReference>
<name>A0A1G4J3Z4_9SACH</name>
<dbReference type="PANTHER" id="PTHR34814">
    <property type="entry name" value="NITROSOGUANIDINE RESISTANCE PROTEIN SNG1"/>
    <property type="match status" value="1"/>
</dbReference>
<proteinExistence type="predicted"/>
<dbReference type="PANTHER" id="PTHR34814:SF1">
    <property type="entry name" value="NITROSOGUANIDINE RESISTANCE PROTEIN SNG1"/>
    <property type="match status" value="1"/>
</dbReference>
<sequence>MSTQNPMNDESGSSYGEHHEFMAAMGVDRVPESGSSNSEKAGSVSGFNGQYKQESPENGLQRKESRLERVMTGFFSERVRDVRKKLITQFLFNHLALALLILSVFSLYWGAMYDKPRYFHKIKILAVIQDDGAVSQPLPSLIDTVPGHWHVYSSSSFQENYHVSESQIDTQITKLIHEQKFWMSLNVKPNATNVLIDSLQNSSAQPFNSSAFFEMFFESGRDPTNFKSSILPLMTELEAKYQATYSSKILPQIMTNLSDSLANVPSVNVAQAGSMLFSQVDYRPFDNFVLLGPLQVGLIYCILLTFFQLLLFAPMHAEFAQKLKVPHMILYRYLIATINYFFLSLFFCLVSLAFQVDYGRTYGRSGFLVAWMASWLLMMAVGGANENMLTLLAALAPRFSGFWMIFWVVLNISPSFYPMDLVNNVYRYGYILPIFNGVGIFRVIFLNIYPGHLGRNFGVLCAWIVLNMLLFPLCAKVFATQKKRRP</sequence>
<dbReference type="EMBL" id="LT598479">
    <property type="protein sequence ID" value="SCU84326.1"/>
    <property type="molecule type" value="Genomic_DNA"/>
</dbReference>
<dbReference type="OrthoDB" id="2140105at2759"/>
<evidence type="ECO:0000313" key="5">
    <source>
        <dbReference type="Proteomes" id="UP000191144"/>
    </source>
</evidence>
<feature type="transmembrane region" description="Helical" evidence="2">
    <location>
        <begin position="288"/>
        <end position="313"/>
    </location>
</feature>
<feature type="transmembrane region" description="Helical" evidence="2">
    <location>
        <begin position="391"/>
        <end position="413"/>
    </location>
</feature>
<feature type="transmembrane region" description="Helical" evidence="2">
    <location>
        <begin position="457"/>
        <end position="479"/>
    </location>
</feature>
<feature type="domain" description="DUF3533" evidence="3">
    <location>
        <begin position="93"/>
        <end position="469"/>
    </location>
</feature>
<evidence type="ECO:0000313" key="4">
    <source>
        <dbReference type="EMBL" id="SCU84326.1"/>
    </source>
</evidence>
<keyword evidence="2" id="KW-1133">Transmembrane helix</keyword>
<keyword evidence="2" id="KW-0472">Membrane</keyword>
<dbReference type="InterPro" id="IPR053001">
    <property type="entry name" value="MNNG_permease-like"/>
</dbReference>